<feature type="domain" description="4'-phosphopantetheinyl transferase" evidence="8">
    <location>
        <begin position="4"/>
        <end position="112"/>
    </location>
</feature>
<dbReference type="Pfam" id="PF01648">
    <property type="entry name" value="ACPS"/>
    <property type="match status" value="1"/>
</dbReference>
<dbReference type="NCBIfam" id="TIGR00556">
    <property type="entry name" value="pantethn_trn"/>
    <property type="match status" value="1"/>
</dbReference>
<organism evidence="9 10">
    <name type="scientific">Andalucia godoyi</name>
    <name type="common">Flagellate</name>
    <dbReference type="NCBI Taxonomy" id="505711"/>
    <lineage>
        <taxon>Eukaryota</taxon>
        <taxon>Discoba</taxon>
        <taxon>Jakobida</taxon>
        <taxon>Andalucina</taxon>
        <taxon>Andaluciidae</taxon>
        <taxon>Andalucia</taxon>
    </lineage>
</organism>
<dbReference type="GO" id="GO:0006633">
    <property type="term" value="P:fatty acid biosynthetic process"/>
    <property type="evidence" value="ECO:0007669"/>
    <property type="project" value="UniProtKB-KW"/>
</dbReference>
<keyword evidence="7" id="KW-0275">Fatty acid biosynthesis</keyword>
<accession>A0A8K0AGU7</accession>
<keyword evidence="3" id="KW-0479">Metal-binding</keyword>
<evidence type="ECO:0000259" key="8">
    <source>
        <dbReference type="Pfam" id="PF01648"/>
    </source>
</evidence>
<dbReference type="InterPro" id="IPR008278">
    <property type="entry name" value="4-PPantetheinyl_Trfase_dom"/>
</dbReference>
<evidence type="ECO:0000256" key="3">
    <source>
        <dbReference type="ARBA" id="ARBA00022723"/>
    </source>
</evidence>
<keyword evidence="1" id="KW-0444">Lipid biosynthesis</keyword>
<dbReference type="OrthoDB" id="15433at2759"/>
<evidence type="ECO:0000256" key="7">
    <source>
        <dbReference type="ARBA" id="ARBA00023160"/>
    </source>
</evidence>
<evidence type="ECO:0000313" key="9">
    <source>
        <dbReference type="EMBL" id="KAF0852278.1"/>
    </source>
</evidence>
<keyword evidence="6" id="KW-0443">Lipid metabolism</keyword>
<dbReference type="SUPFAM" id="SSF56214">
    <property type="entry name" value="4'-phosphopantetheinyl transferase"/>
    <property type="match status" value="1"/>
</dbReference>
<keyword evidence="4" id="KW-0276">Fatty acid metabolism</keyword>
<gene>
    <name evidence="9" type="ORF">ANDGO_07791</name>
</gene>
<dbReference type="InterPro" id="IPR037143">
    <property type="entry name" value="4-PPantetheinyl_Trfase_dom_sf"/>
</dbReference>
<evidence type="ECO:0000256" key="2">
    <source>
        <dbReference type="ARBA" id="ARBA00022679"/>
    </source>
</evidence>
<dbReference type="GO" id="GO:0008897">
    <property type="term" value="F:holo-[acyl-carrier-protein] synthase activity"/>
    <property type="evidence" value="ECO:0007669"/>
    <property type="project" value="InterPro"/>
</dbReference>
<dbReference type="InterPro" id="IPR004568">
    <property type="entry name" value="Ppantetheine-prot_Trfase_dom"/>
</dbReference>
<keyword evidence="5" id="KW-0460">Magnesium</keyword>
<keyword evidence="2" id="KW-0808">Transferase</keyword>
<name>A0A8K0AGU7_ANDGO</name>
<reference evidence="9" key="1">
    <citation type="submission" date="2019-09" db="EMBL/GenBank/DDBJ databases">
        <title>The Mitochondrial Proteome of the Jakobid, Andalucia godoyi, a Protist With the Most Gene-Rich and Bacteria-Like Mitochondrial Genome.</title>
        <authorList>
            <person name="Gray M.W."/>
            <person name="Burger G."/>
            <person name="Derelle R."/>
            <person name="Klimes V."/>
            <person name="Leger M."/>
            <person name="Sarrasin M."/>
            <person name="Vlcek C."/>
            <person name="Roger A.J."/>
            <person name="Elias M."/>
            <person name="Lang B.F."/>
        </authorList>
    </citation>
    <scope>NUCLEOTIDE SEQUENCE</scope>
    <source>
        <strain evidence="9">And28</strain>
    </source>
</reference>
<evidence type="ECO:0000256" key="5">
    <source>
        <dbReference type="ARBA" id="ARBA00022842"/>
    </source>
</evidence>
<evidence type="ECO:0000256" key="4">
    <source>
        <dbReference type="ARBA" id="ARBA00022832"/>
    </source>
</evidence>
<dbReference type="HAMAP" id="MF_00101">
    <property type="entry name" value="AcpS"/>
    <property type="match status" value="1"/>
</dbReference>
<evidence type="ECO:0000256" key="1">
    <source>
        <dbReference type="ARBA" id="ARBA00022516"/>
    </source>
</evidence>
<evidence type="ECO:0000313" key="10">
    <source>
        <dbReference type="Proteomes" id="UP000799049"/>
    </source>
</evidence>
<dbReference type="InterPro" id="IPR002582">
    <property type="entry name" value="ACPS"/>
</dbReference>
<dbReference type="Gene3D" id="3.90.470.20">
    <property type="entry name" value="4'-phosphopantetheinyl transferase domain"/>
    <property type="match status" value="1"/>
</dbReference>
<sequence>MIVGLGTDLVSHARISALLKRYGARFVQRILADSERQLLESFSSVQETTNKRSCEDNGRTVEFVAARWAAKEAVWKALGRRTPAQSVAVLRDAVSGAPVVHVSGFTLQRAVHRAGSEHKFWISISHESGPQALSMAVCVLEAGTHRS</sequence>
<protein>
    <submittedName>
        <fullName evidence="9">Mitochondrial holo-[acyl-carrier-protein] synthase</fullName>
    </submittedName>
</protein>
<dbReference type="GO" id="GO:0000287">
    <property type="term" value="F:magnesium ion binding"/>
    <property type="evidence" value="ECO:0007669"/>
    <property type="project" value="InterPro"/>
</dbReference>
<evidence type="ECO:0000256" key="6">
    <source>
        <dbReference type="ARBA" id="ARBA00023098"/>
    </source>
</evidence>
<keyword evidence="10" id="KW-1185">Reference proteome</keyword>
<dbReference type="EMBL" id="VRVR01000048">
    <property type="protein sequence ID" value="KAF0852278.1"/>
    <property type="molecule type" value="Genomic_DNA"/>
</dbReference>
<proteinExistence type="inferred from homology"/>
<dbReference type="AlphaFoldDB" id="A0A8K0AGU7"/>
<comment type="caution">
    <text evidence="9">The sequence shown here is derived from an EMBL/GenBank/DDBJ whole genome shotgun (WGS) entry which is preliminary data.</text>
</comment>
<dbReference type="Proteomes" id="UP000799049">
    <property type="component" value="Unassembled WGS sequence"/>
</dbReference>